<feature type="domain" description="Thioredoxin" evidence="12">
    <location>
        <begin position="88"/>
        <end position="259"/>
    </location>
</feature>
<evidence type="ECO:0000256" key="10">
    <source>
        <dbReference type="ARBA" id="ARBA00042639"/>
    </source>
</evidence>
<evidence type="ECO:0000256" key="3">
    <source>
        <dbReference type="ARBA" id="ARBA00022559"/>
    </source>
</evidence>
<dbReference type="RefSeq" id="WP_262308642.1">
    <property type="nucleotide sequence ID" value="NZ_CP106679.1"/>
</dbReference>
<accession>A0ABY6CL05</accession>
<keyword evidence="7" id="KW-0676">Redox-active center</keyword>
<comment type="catalytic activity">
    <reaction evidence="11">
        <text>a hydroperoxide + [thioredoxin]-dithiol = an alcohol + [thioredoxin]-disulfide + H2O</text>
        <dbReference type="Rhea" id="RHEA:62620"/>
        <dbReference type="Rhea" id="RHEA-COMP:10698"/>
        <dbReference type="Rhea" id="RHEA-COMP:10700"/>
        <dbReference type="ChEBI" id="CHEBI:15377"/>
        <dbReference type="ChEBI" id="CHEBI:29950"/>
        <dbReference type="ChEBI" id="CHEBI:30879"/>
        <dbReference type="ChEBI" id="CHEBI:35924"/>
        <dbReference type="ChEBI" id="CHEBI:50058"/>
        <dbReference type="EC" id="1.11.1.24"/>
    </reaction>
</comment>
<evidence type="ECO:0000256" key="7">
    <source>
        <dbReference type="ARBA" id="ARBA00023284"/>
    </source>
</evidence>
<name>A0ABY6CL05_9BACT</name>
<dbReference type="Pfam" id="PF00578">
    <property type="entry name" value="AhpC-TSA"/>
    <property type="match status" value="1"/>
</dbReference>
<keyword evidence="4" id="KW-0049">Antioxidant</keyword>
<dbReference type="EMBL" id="CP106679">
    <property type="protein sequence ID" value="UXP31201.1"/>
    <property type="molecule type" value="Genomic_DNA"/>
</dbReference>
<evidence type="ECO:0000313" key="13">
    <source>
        <dbReference type="EMBL" id="UXP31201.1"/>
    </source>
</evidence>
<proteinExistence type="inferred from homology"/>
<organism evidence="13 14">
    <name type="scientific">Reichenbachiella agarivorans</name>
    <dbReference type="NCBI Taxonomy" id="2979464"/>
    <lineage>
        <taxon>Bacteria</taxon>
        <taxon>Pseudomonadati</taxon>
        <taxon>Bacteroidota</taxon>
        <taxon>Cytophagia</taxon>
        <taxon>Cytophagales</taxon>
        <taxon>Reichenbachiellaceae</taxon>
        <taxon>Reichenbachiella</taxon>
    </lineage>
</organism>
<keyword evidence="6" id="KW-1015">Disulfide bond</keyword>
<dbReference type="PANTHER" id="PTHR42801">
    <property type="entry name" value="THIOREDOXIN-DEPENDENT PEROXIDE REDUCTASE"/>
    <property type="match status" value="1"/>
</dbReference>
<evidence type="ECO:0000256" key="11">
    <source>
        <dbReference type="ARBA" id="ARBA00049091"/>
    </source>
</evidence>
<comment type="function">
    <text evidence="1">Thiol-specific peroxidase that catalyzes the reduction of hydrogen peroxide and organic hydroperoxides to water and alcohols, respectively. Plays a role in cell protection against oxidative stress by detoxifying peroxides and as sensor of hydrogen peroxide-mediated signaling events.</text>
</comment>
<dbReference type="SUPFAM" id="SSF52833">
    <property type="entry name" value="Thioredoxin-like"/>
    <property type="match status" value="1"/>
</dbReference>
<gene>
    <name evidence="13" type="ORF">N6H18_12665</name>
</gene>
<evidence type="ECO:0000313" key="14">
    <source>
        <dbReference type="Proteomes" id="UP001065174"/>
    </source>
</evidence>
<dbReference type="InterPro" id="IPR000866">
    <property type="entry name" value="AhpC/TSA"/>
</dbReference>
<sequence>MMKTKYLLLSAVILIVAGCGDSKQNKTSMDSENKTLVDTEKEITQRPLETVLNERKMNFLENASEEKKQQSAAGIESIRQNKIQENALQVGDTAINFSLPNATDKTITLYDELENGPVILMWYRGGWCPYCNLTLRHMQESLPDFKKYGANLLAVSPQLPDSSISTKEKNELEFEVLSDLDNRVAHQYKVAYKLTDDLIKKYQNGFGLSNYNGNDKGELPIAATYIIGQDRVIKYAFLDPDYRNRAEPVDLIEVLKTLK</sequence>
<dbReference type="EC" id="1.11.1.24" evidence="2"/>
<dbReference type="InterPro" id="IPR036249">
    <property type="entry name" value="Thioredoxin-like_sf"/>
</dbReference>
<evidence type="ECO:0000259" key="12">
    <source>
        <dbReference type="PROSITE" id="PS51352"/>
    </source>
</evidence>
<dbReference type="PROSITE" id="PS51352">
    <property type="entry name" value="THIOREDOXIN_2"/>
    <property type="match status" value="1"/>
</dbReference>
<keyword evidence="14" id="KW-1185">Reference proteome</keyword>
<reference evidence="13" key="1">
    <citation type="submission" date="2022-09" db="EMBL/GenBank/DDBJ databases">
        <title>Comparative genomics and taxonomic characterization of three novel marine species of genus Reichenbachiella exhibiting antioxidant and polysaccharide degradation activities.</title>
        <authorList>
            <person name="Muhammad N."/>
            <person name="Lee Y.-J."/>
            <person name="Ko J."/>
            <person name="Kim S.-G."/>
        </authorList>
    </citation>
    <scope>NUCLEOTIDE SEQUENCE</scope>
    <source>
        <strain evidence="13">BKB1-1</strain>
    </source>
</reference>
<dbReference type="Gene3D" id="3.40.30.10">
    <property type="entry name" value="Glutaredoxin"/>
    <property type="match status" value="1"/>
</dbReference>
<keyword evidence="3" id="KW-0575">Peroxidase</keyword>
<dbReference type="InterPro" id="IPR050924">
    <property type="entry name" value="Peroxiredoxin_BCP/PrxQ"/>
</dbReference>
<dbReference type="PANTHER" id="PTHR42801:SF7">
    <property type="entry name" value="SLL1159 PROTEIN"/>
    <property type="match status" value="1"/>
</dbReference>
<dbReference type="InterPro" id="IPR013766">
    <property type="entry name" value="Thioredoxin_domain"/>
</dbReference>
<keyword evidence="5" id="KW-0560">Oxidoreductase</keyword>
<evidence type="ECO:0000256" key="6">
    <source>
        <dbReference type="ARBA" id="ARBA00023157"/>
    </source>
</evidence>
<dbReference type="PROSITE" id="PS51257">
    <property type="entry name" value="PROKAR_LIPOPROTEIN"/>
    <property type="match status" value="1"/>
</dbReference>
<evidence type="ECO:0000256" key="8">
    <source>
        <dbReference type="ARBA" id="ARBA00032824"/>
    </source>
</evidence>
<protein>
    <recommendedName>
        <fullName evidence="2">thioredoxin-dependent peroxiredoxin</fullName>
        <ecNumber evidence="2">1.11.1.24</ecNumber>
    </recommendedName>
    <alternativeName>
        <fullName evidence="8">Thioredoxin peroxidase</fullName>
    </alternativeName>
    <alternativeName>
        <fullName evidence="10">Thioredoxin-dependent peroxiredoxin Bcp</fullName>
    </alternativeName>
</protein>
<dbReference type="CDD" id="cd02970">
    <property type="entry name" value="PRX_like2"/>
    <property type="match status" value="1"/>
</dbReference>
<comment type="similarity">
    <text evidence="9">Belongs to the peroxiredoxin family. BCP/PrxQ subfamily.</text>
</comment>
<evidence type="ECO:0000256" key="4">
    <source>
        <dbReference type="ARBA" id="ARBA00022862"/>
    </source>
</evidence>
<evidence type="ECO:0000256" key="9">
    <source>
        <dbReference type="ARBA" id="ARBA00038489"/>
    </source>
</evidence>
<dbReference type="Proteomes" id="UP001065174">
    <property type="component" value="Chromosome"/>
</dbReference>
<evidence type="ECO:0000256" key="1">
    <source>
        <dbReference type="ARBA" id="ARBA00003330"/>
    </source>
</evidence>
<evidence type="ECO:0000256" key="2">
    <source>
        <dbReference type="ARBA" id="ARBA00013017"/>
    </source>
</evidence>
<evidence type="ECO:0000256" key="5">
    <source>
        <dbReference type="ARBA" id="ARBA00023002"/>
    </source>
</evidence>